<organism evidence="1 2">
    <name type="scientific">Gordonia phosphorivorans</name>
    <dbReference type="NCBI Taxonomy" id="1056982"/>
    <lineage>
        <taxon>Bacteria</taxon>
        <taxon>Bacillati</taxon>
        <taxon>Actinomycetota</taxon>
        <taxon>Actinomycetes</taxon>
        <taxon>Mycobacteriales</taxon>
        <taxon>Gordoniaceae</taxon>
        <taxon>Gordonia</taxon>
    </lineage>
</organism>
<protein>
    <submittedName>
        <fullName evidence="1">Uncharacterized protein</fullName>
    </submittedName>
</protein>
<keyword evidence="2" id="KW-1185">Reference proteome</keyword>
<gene>
    <name evidence="1" type="ORF">ACFFJD_03615</name>
</gene>
<evidence type="ECO:0000313" key="1">
    <source>
        <dbReference type="EMBL" id="MFC0313941.1"/>
    </source>
</evidence>
<dbReference type="RefSeq" id="WP_382361069.1">
    <property type="nucleotide sequence ID" value="NZ_JBHLWV010000012.1"/>
</dbReference>
<sequence>MPRSRGVIVAIVAVLVAAGTLGWAIQRHQAPPPEPGTAIRLDVRGVPDGPVPAEFAPGVATMVSPADDDDPGTRMRVDDGLLTFRPTSSDAAEAYLSTPNLGAPVDQIGARFTFLASEKPSSSQRPELDGDAGSIALVVSAGTENRVPQVIPPLPIHLVVTPVNWNLAVHDKGATDPLQVIAAGQFAERLVQDGSQLYDVQVSIDGPTATISLPDGKTTSVTDSRISAWRANYATFELYSVHGGTASRGAFQAVWARSGR</sequence>
<comment type="caution">
    <text evidence="1">The sequence shown here is derived from an EMBL/GenBank/DDBJ whole genome shotgun (WGS) entry which is preliminary data.</text>
</comment>
<proteinExistence type="predicted"/>
<dbReference type="EMBL" id="JBHLWV010000012">
    <property type="protein sequence ID" value="MFC0313941.1"/>
    <property type="molecule type" value="Genomic_DNA"/>
</dbReference>
<reference evidence="1 2" key="1">
    <citation type="submission" date="2024-09" db="EMBL/GenBank/DDBJ databases">
        <authorList>
            <person name="Sun Q."/>
            <person name="Mori K."/>
        </authorList>
    </citation>
    <scope>NUCLEOTIDE SEQUENCE [LARGE SCALE GENOMIC DNA]</scope>
    <source>
        <strain evidence="1 2">CCM 7957</strain>
    </source>
</reference>
<evidence type="ECO:0000313" key="2">
    <source>
        <dbReference type="Proteomes" id="UP001589783"/>
    </source>
</evidence>
<dbReference type="Proteomes" id="UP001589783">
    <property type="component" value="Unassembled WGS sequence"/>
</dbReference>
<name>A0ABV6H4Y0_9ACTN</name>
<accession>A0ABV6H4Y0</accession>